<protein>
    <recommendedName>
        <fullName evidence="3">Three-Cys-motif partner protein TcmP</fullName>
    </recommendedName>
</protein>
<reference evidence="1 2" key="1">
    <citation type="journal article" date="2020" name="ISME J.">
        <title>Comparative genomics reveals insights into cyanobacterial evolution and habitat adaptation.</title>
        <authorList>
            <person name="Chen M.Y."/>
            <person name="Teng W.K."/>
            <person name="Zhao L."/>
            <person name="Hu C.X."/>
            <person name="Zhou Y.K."/>
            <person name="Han B.P."/>
            <person name="Song L.R."/>
            <person name="Shu W.S."/>
        </authorList>
    </citation>
    <scope>NUCLEOTIDE SEQUENCE [LARGE SCALE GENOMIC DNA]</scope>
    <source>
        <strain evidence="1 2">FACHB-1050</strain>
    </source>
</reference>
<sequence length="280" mass="32244">MPITPSGQGFSKNTSAKQKQFDYFIDIHLGICKGIFKGNQDKAWLSHTYHYIDLNAGTGISEAYGEGSPIIFLKQAESKKVNSSCYFVDIKDSVLEELKRNVSGFSCQAHYFSCDNKLALENISESLYSHSQNNKKALYGLLYSDENGTVPPFDQLSKVFKGRKYLETIDILIYFSATNVKRCLKSDSSDVYKRLTDYIRNVPKKHWQIRESEDKHQWSFLFGTNWDKNGQMGYPRITKYNFHDISSNRGREILERLAYTNDEIQDMIQPKIPGLFDSIE</sequence>
<dbReference type="EMBL" id="JACJQY010000009">
    <property type="protein sequence ID" value="MBD2316766.1"/>
    <property type="molecule type" value="Genomic_DNA"/>
</dbReference>
<comment type="caution">
    <text evidence="1">The sequence shown here is derived from an EMBL/GenBank/DDBJ whole genome shotgun (WGS) entry which is preliminary data.</text>
</comment>
<proteinExistence type="predicted"/>
<keyword evidence="2" id="KW-1185">Reference proteome</keyword>
<name>A0ABR8C838_9CYAN</name>
<dbReference type="RefSeq" id="WP_190577652.1">
    <property type="nucleotide sequence ID" value="NZ_CAWPQU010000089.1"/>
</dbReference>
<evidence type="ECO:0000313" key="1">
    <source>
        <dbReference type="EMBL" id="MBD2316766.1"/>
    </source>
</evidence>
<accession>A0ABR8C838</accession>
<gene>
    <name evidence="1" type="ORF">H6G05_07885</name>
</gene>
<dbReference type="Proteomes" id="UP000618445">
    <property type="component" value="Unassembled WGS sequence"/>
</dbReference>
<evidence type="ECO:0008006" key="3">
    <source>
        <dbReference type="Google" id="ProtNLM"/>
    </source>
</evidence>
<organism evidence="1 2">
    <name type="scientific">Phormidium tenue FACHB-1050</name>
    <dbReference type="NCBI Taxonomy" id="2692857"/>
    <lineage>
        <taxon>Bacteria</taxon>
        <taxon>Bacillati</taxon>
        <taxon>Cyanobacteriota</taxon>
        <taxon>Cyanophyceae</taxon>
        <taxon>Oscillatoriophycideae</taxon>
        <taxon>Oscillatoriales</taxon>
        <taxon>Oscillatoriaceae</taxon>
        <taxon>Phormidium</taxon>
    </lineage>
</organism>
<evidence type="ECO:0000313" key="2">
    <source>
        <dbReference type="Proteomes" id="UP000618445"/>
    </source>
</evidence>